<proteinExistence type="inferred from homology"/>
<feature type="domain" description="Tail sheath protein C-terminal" evidence="2">
    <location>
        <begin position="366"/>
        <end position="471"/>
    </location>
</feature>
<gene>
    <name evidence="3" type="ORF">F0L74_24025</name>
</gene>
<dbReference type="Pfam" id="PF17482">
    <property type="entry name" value="Phage_sheath_1C"/>
    <property type="match status" value="1"/>
</dbReference>
<dbReference type="PANTHER" id="PTHR35861">
    <property type="match status" value="1"/>
</dbReference>
<dbReference type="PANTHER" id="PTHR35861:SF1">
    <property type="entry name" value="PHAGE TAIL SHEATH PROTEIN"/>
    <property type="match status" value="1"/>
</dbReference>
<dbReference type="InterPro" id="IPR020287">
    <property type="entry name" value="Tail_sheath_C"/>
</dbReference>
<comment type="similarity">
    <text evidence="1">Belongs to the myoviridae tail sheath protein family.</text>
</comment>
<name>A0A5B2VLX7_9BACT</name>
<sequence>MATYRSPGVYVEEIASFPPSIAEVESAVPAFVGYTQKADSLAPNDLRKVATPITSWSEYLTYFGGPQPEDPANVTIAVDEQRTGATTTGFKVAVTIATANLRKHIFYHAVKHFFANGGGRCYIVSVGGYDADISKDDLDAGLDLVALEDTPTILVVPEAVHLGADAFTAINNKMISQAASLKDRFAVLDTQKTTVPKTPSSITDDVKGTIENIPVGDATRYAAVYYPWLRTAYSYEFDFDNLTLSDHKINGADAAGADNKEGLLSALKGSALYNAIKAETLKYTLTLPPSAAIAGVYARTDRDRGVWKAPANIGLIDVVKPLVTISRQDHDLLNINTTSGKSVNAILNVPGFGSVVMGGRTLDGNSNDWKYINVRRFFSVVEESIKKSINWVVFEPNTAGTWTKVQAMIENYLFLKFREGALAGATPEQAYQVNVGLGKTMNSVDILEGRMIVEVKMAVARPAEFIVLQFVQIMQTA</sequence>
<dbReference type="AlphaFoldDB" id="A0A5B2VLX7"/>
<reference evidence="3 4" key="1">
    <citation type="submission" date="2019-09" db="EMBL/GenBank/DDBJ databases">
        <title>Chitinophaga ginsengihumi sp. nov., isolated from soil of ginseng rhizosphere.</title>
        <authorList>
            <person name="Lee J."/>
        </authorList>
    </citation>
    <scope>NUCLEOTIDE SEQUENCE [LARGE SCALE GENOMIC DNA]</scope>
    <source>
        <strain evidence="3 4">BN140078</strain>
    </source>
</reference>
<dbReference type="Proteomes" id="UP000324611">
    <property type="component" value="Unassembled WGS sequence"/>
</dbReference>
<dbReference type="RefSeq" id="WP_149840456.1">
    <property type="nucleotide sequence ID" value="NZ_VUOC01000004.1"/>
</dbReference>
<dbReference type="EMBL" id="VUOC01000004">
    <property type="protein sequence ID" value="KAA2239277.1"/>
    <property type="molecule type" value="Genomic_DNA"/>
</dbReference>
<dbReference type="Gene3D" id="3.40.50.11780">
    <property type="match status" value="1"/>
</dbReference>
<evidence type="ECO:0000259" key="2">
    <source>
        <dbReference type="Pfam" id="PF17482"/>
    </source>
</evidence>
<evidence type="ECO:0000256" key="1">
    <source>
        <dbReference type="ARBA" id="ARBA00008005"/>
    </source>
</evidence>
<evidence type="ECO:0000313" key="3">
    <source>
        <dbReference type="EMBL" id="KAA2239277.1"/>
    </source>
</evidence>
<dbReference type="InterPro" id="IPR052042">
    <property type="entry name" value="Tail_sheath_structural"/>
</dbReference>
<accession>A0A5B2VLX7</accession>
<comment type="caution">
    <text evidence="3">The sequence shown here is derived from an EMBL/GenBank/DDBJ whole genome shotgun (WGS) entry which is preliminary data.</text>
</comment>
<protein>
    <submittedName>
        <fullName evidence="3">Phage tail sheath family protein</fullName>
    </submittedName>
</protein>
<organism evidence="3 4">
    <name type="scientific">Chitinophaga agrisoli</name>
    <dbReference type="NCBI Taxonomy" id="2607653"/>
    <lineage>
        <taxon>Bacteria</taxon>
        <taxon>Pseudomonadati</taxon>
        <taxon>Bacteroidota</taxon>
        <taxon>Chitinophagia</taxon>
        <taxon>Chitinophagales</taxon>
        <taxon>Chitinophagaceae</taxon>
        <taxon>Chitinophaga</taxon>
    </lineage>
</organism>
<reference evidence="3 4" key="2">
    <citation type="submission" date="2019-09" db="EMBL/GenBank/DDBJ databases">
        <authorList>
            <person name="Jin C."/>
        </authorList>
    </citation>
    <scope>NUCLEOTIDE SEQUENCE [LARGE SCALE GENOMIC DNA]</scope>
    <source>
        <strain evidence="3 4">BN140078</strain>
    </source>
</reference>
<evidence type="ECO:0000313" key="4">
    <source>
        <dbReference type="Proteomes" id="UP000324611"/>
    </source>
</evidence>
<keyword evidence="4" id="KW-1185">Reference proteome</keyword>